<keyword evidence="6 14" id="KW-0548">Nucleotidyltransferase</keyword>
<dbReference type="PIRSF" id="PIRSF004491">
    <property type="entry name" value="FAD_Synth"/>
    <property type="match status" value="1"/>
</dbReference>
<keyword evidence="5 14" id="KW-0808">Transferase</keyword>
<evidence type="ECO:0000313" key="16">
    <source>
        <dbReference type="EMBL" id="PXV93596.1"/>
    </source>
</evidence>
<dbReference type="EMBL" id="NOKA02000003">
    <property type="protein sequence ID" value="RDY32553.1"/>
    <property type="molecule type" value="Genomic_DNA"/>
</dbReference>
<comment type="catalytic activity">
    <reaction evidence="12 14">
        <text>riboflavin + ATP = FMN + ADP + H(+)</text>
        <dbReference type="Rhea" id="RHEA:14357"/>
        <dbReference type="ChEBI" id="CHEBI:15378"/>
        <dbReference type="ChEBI" id="CHEBI:30616"/>
        <dbReference type="ChEBI" id="CHEBI:57986"/>
        <dbReference type="ChEBI" id="CHEBI:58210"/>
        <dbReference type="ChEBI" id="CHEBI:456216"/>
        <dbReference type="EC" id="2.7.1.26"/>
    </reaction>
</comment>
<dbReference type="SUPFAM" id="SSF82114">
    <property type="entry name" value="Riboflavin kinase-like"/>
    <property type="match status" value="1"/>
</dbReference>
<dbReference type="GO" id="GO:0005524">
    <property type="term" value="F:ATP binding"/>
    <property type="evidence" value="ECO:0007669"/>
    <property type="project" value="UniProtKB-UniRule"/>
</dbReference>
<dbReference type="AlphaFoldDB" id="A0A255I266"/>
<dbReference type="SMART" id="SM00904">
    <property type="entry name" value="Flavokinase"/>
    <property type="match status" value="1"/>
</dbReference>
<keyword evidence="10 14" id="KW-0067">ATP-binding</keyword>
<evidence type="ECO:0000256" key="4">
    <source>
        <dbReference type="ARBA" id="ARBA00022643"/>
    </source>
</evidence>
<evidence type="ECO:0000256" key="9">
    <source>
        <dbReference type="ARBA" id="ARBA00022827"/>
    </source>
</evidence>
<gene>
    <name evidence="16" type="ORF">C8E03_102367</name>
    <name evidence="17" type="ORF">CG710_003740</name>
</gene>
<dbReference type="InterPro" id="IPR023465">
    <property type="entry name" value="Riboflavin_kinase_dom_sf"/>
</dbReference>
<dbReference type="NCBIfam" id="TIGR00083">
    <property type="entry name" value="ribF"/>
    <property type="match status" value="1"/>
</dbReference>
<dbReference type="EMBL" id="QICS01000002">
    <property type="protein sequence ID" value="PXV93596.1"/>
    <property type="molecule type" value="Genomic_DNA"/>
</dbReference>
<comment type="caution">
    <text evidence="17">The sequence shown here is derived from an EMBL/GenBank/DDBJ whole genome shotgun (WGS) entry which is preliminary data.</text>
</comment>
<dbReference type="Proteomes" id="UP000247523">
    <property type="component" value="Unassembled WGS sequence"/>
</dbReference>
<evidence type="ECO:0000256" key="8">
    <source>
        <dbReference type="ARBA" id="ARBA00022777"/>
    </source>
</evidence>
<dbReference type="Gene3D" id="2.40.30.30">
    <property type="entry name" value="Riboflavin kinase-like"/>
    <property type="match status" value="1"/>
</dbReference>
<dbReference type="Pfam" id="PF01687">
    <property type="entry name" value="Flavokinase"/>
    <property type="match status" value="1"/>
</dbReference>
<dbReference type="InterPro" id="IPR004821">
    <property type="entry name" value="Cyt_trans-like"/>
</dbReference>
<reference evidence="16 19" key="2">
    <citation type="submission" date="2018-05" db="EMBL/GenBank/DDBJ databases">
        <title>Genomic Encyclopedia of Type Strains, Phase IV (KMG-IV): sequencing the most valuable type-strain genomes for metagenomic binning, comparative biology and taxonomic classification.</title>
        <authorList>
            <person name="Goeker M."/>
        </authorList>
    </citation>
    <scope>NUCLEOTIDE SEQUENCE [LARGE SCALE GENOMIC DNA]</scope>
    <source>
        <strain evidence="16 19">DSM 28816</strain>
    </source>
</reference>
<evidence type="ECO:0000256" key="12">
    <source>
        <dbReference type="ARBA" id="ARBA00047880"/>
    </source>
</evidence>
<dbReference type="GO" id="GO:0009398">
    <property type="term" value="P:FMN biosynthetic process"/>
    <property type="evidence" value="ECO:0007669"/>
    <property type="project" value="UniProtKB-UniRule"/>
</dbReference>
<dbReference type="PANTHER" id="PTHR22749">
    <property type="entry name" value="RIBOFLAVIN KINASE/FMN ADENYLYLTRANSFERASE"/>
    <property type="match status" value="1"/>
</dbReference>
<evidence type="ECO:0000256" key="14">
    <source>
        <dbReference type="PIRNR" id="PIRNR004491"/>
    </source>
</evidence>
<dbReference type="EC" id="2.7.1.26" evidence="14"/>
<dbReference type="OrthoDB" id="9803667at2"/>
<proteinExistence type="inferred from homology"/>
<keyword evidence="3 14" id="KW-0285">Flavoprotein</keyword>
<dbReference type="Gene3D" id="3.40.50.620">
    <property type="entry name" value="HUPs"/>
    <property type="match status" value="1"/>
</dbReference>
<dbReference type="UniPathway" id="UPA00277">
    <property type="reaction ID" value="UER00407"/>
</dbReference>
<dbReference type="InterPro" id="IPR015865">
    <property type="entry name" value="Riboflavin_kinase_bac/euk"/>
</dbReference>
<comment type="pathway">
    <text evidence="1 14">Cofactor biosynthesis; FAD biosynthesis; FAD from FMN: step 1/1.</text>
</comment>
<evidence type="ECO:0000256" key="2">
    <source>
        <dbReference type="ARBA" id="ARBA00005201"/>
    </source>
</evidence>
<reference evidence="17 18" key="1">
    <citation type="journal article" date="2017" name="Genome Announc.">
        <title>Draft Genome Sequence of a Sporulating and Motile Strain of Lachnotalea glycerini Isolated from Water in Quebec City, Canada.</title>
        <authorList>
            <person name="Maheux A.F."/>
            <person name="Boudreau D.K."/>
            <person name="Berube E."/>
            <person name="Boissinot M."/>
            <person name="Raymond F."/>
            <person name="Brodeur S."/>
            <person name="Corbeil J."/>
            <person name="Isabel S."/>
            <person name="Omar R.F."/>
            <person name="Bergeron M.G."/>
        </authorList>
    </citation>
    <scope>NUCLEOTIDE SEQUENCE [LARGE SCALE GENOMIC DNA]</scope>
    <source>
        <strain evidence="17 18">CCRI-19302</strain>
    </source>
</reference>
<accession>A0A255I266</accession>
<evidence type="ECO:0000313" key="19">
    <source>
        <dbReference type="Proteomes" id="UP000247523"/>
    </source>
</evidence>
<keyword evidence="7 14" id="KW-0547">Nucleotide-binding</keyword>
<dbReference type="FunFam" id="3.40.50.620:FF:000021">
    <property type="entry name" value="Riboflavin biosynthesis protein"/>
    <property type="match status" value="1"/>
</dbReference>
<dbReference type="GO" id="GO:0006747">
    <property type="term" value="P:FAD biosynthetic process"/>
    <property type="evidence" value="ECO:0007669"/>
    <property type="project" value="UniProtKB-UniRule"/>
</dbReference>
<evidence type="ECO:0000256" key="13">
    <source>
        <dbReference type="ARBA" id="ARBA00049494"/>
    </source>
</evidence>
<dbReference type="CDD" id="cd02064">
    <property type="entry name" value="FAD_synthetase_N"/>
    <property type="match status" value="1"/>
</dbReference>
<evidence type="ECO:0000256" key="3">
    <source>
        <dbReference type="ARBA" id="ARBA00022630"/>
    </source>
</evidence>
<dbReference type="GO" id="GO:0008531">
    <property type="term" value="F:riboflavin kinase activity"/>
    <property type="evidence" value="ECO:0007669"/>
    <property type="project" value="UniProtKB-UniRule"/>
</dbReference>
<name>A0A255I266_9FIRM</name>
<keyword evidence="4 14" id="KW-0288">FMN</keyword>
<dbReference type="EC" id="2.7.7.2" evidence="14"/>
<dbReference type="PANTHER" id="PTHR22749:SF6">
    <property type="entry name" value="RIBOFLAVIN KINASE"/>
    <property type="match status" value="1"/>
</dbReference>
<evidence type="ECO:0000256" key="1">
    <source>
        <dbReference type="ARBA" id="ARBA00004726"/>
    </source>
</evidence>
<sequence length="309" mass="35567">MRYISKIDDIKVKNKTAVTLGKFDGIHLGHQKLIHKVTDKCKEGFCSVLITFDKPLLAFLRDADAGLLLTKEERRYQFSKYKLDYVIECQFTEEFAHMEAEAFIEEVLVKRLNVGYIAVGTDFTFGYKASGNYQLLQEFARIYGFEVEVVEKLTYQNSEISSTRIRSSIEEGKMEDAMQMLGFPYPVIGEVIHGKKLGRTLGIPTINLIPPKEKLLPPNGVYGSKIIIDGKIYQGTTNIGYKPTVSNDKLRGVETFIFDLNKDLYGKMIEVDLYMYKRPEQKFESVEQLKMQMTKDIEYVKKYFNDSLL</sequence>
<keyword evidence="9 14" id="KW-0274">FAD</keyword>
<dbReference type="Pfam" id="PF06574">
    <property type="entry name" value="FAD_syn"/>
    <property type="match status" value="1"/>
</dbReference>
<dbReference type="GO" id="GO:0003919">
    <property type="term" value="F:FMN adenylyltransferase activity"/>
    <property type="evidence" value="ECO:0007669"/>
    <property type="project" value="UniProtKB-UniRule"/>
</dbReference>
<dbReference type="NCBIfam" id="TIGR00125">
    <property type="entry name" value="cyt_tran_rel"/>
    <property type="match status" value="1"/>
</dbReference>
<evidence type="ECO:0000256" key="11">
    <source>
        <dbReference type="ARBA" id="ARBA00023268"/>
    </source>
</evidence>
<dbReference type="InterPro" id="IPR002606">
    <property type="entry name" value="Riboflavin_kinase_bac"/>
</dbReference>
<evidence type="ECO:0000256" key="7">
    <source>
        <dbReference type="ARBA" id="ARBA00022741"/>
    </source>
</evidence>
<dbReference type="UniPathway" id="UPA00276">
    <property type="reaction ID" value="UER00406"/>
</dbReference>
<dbReference type="SUPFAM" id="SSF52374">
    <property type="entry name" value="Nucleotidylyl transferase"/>
    <property type="match status" value="1"/>
</dbReference>
<dbReference type="InterPro" id="IPR014729">
    <property type="entry name" value="Rossmann-like_a/b/a_fold"/>
</dbReference>
<evidence type="ECO:0000256" key="5">
    <source>
        <dbReference type="ARBA" id="ARBA00022679"/>
    </source>
</evidence>
<comment type="similarity">
    <text evidence="14">Belongs to the ribF family.</text>
</comment>
<dbReference type="InterPro" id="IPR023468">
    <property type="entry name" value="Riboflavin_kinase"/>
</dbReference>
<keyword evidence="11" id="KW-0511">Multifunctional enzyme</keyword>
<keyword evidence="18" id="KW-1185">Reference proteome</keyword>
<dbReference type="NCBIfam" id="NF004162">
    <property type="entry name" value="PRK05627.1-5"/>
    <property type="match status" value="1"/>
</dbReference>
<dbReference type="InterPro" id="IPR015864">
    <property type="entry name" value="FAD_synthase"/>
</dbReference>
<keyword evidence="8 14" id="KW-0418">Kinase</keyword>
<evidence type="ECO:0000256" key="6">
    <source>
        <dbReference type="ARBA" id="ARBA00022695"/>
    </source>
</evidence>
<feature type="domain" description="Riboflavin kinase" evidence="15">
    <location>
        <begin position="180"/>
        <end position="305"/>
    </location>
</feature>
<dbReference type="RefSeq" id="WP_094379532.1">
    <property type="nucleotide sequence ID" value="NZ_NOKA02000003.1"/>
</dbReference>
<protein>
    <recommendedName>
        <fullName evidence="14">Riboflavin biosynthesis protein</fullName>
    </recommendedName>
    <domain>
        <recommendedName>
            <fullName evidence="14">Riboflavin kinase</fullName>
            <ecNumber evidence="14">2.7.1.26</ecNumber>
        </recommendedName>
        <alternativeName>
            <fullName evidence="14">Flavokinase</fullName>
        </alternativeName>
    </domain>
    <domain>
        <recommendedName>
            <fullName evidence="14">FMN adenylyltransferase</fullName>
            <ecNumber evidence="14">2.7.7.2</ecNumber>
        </recommendedName>
        <alternativeName>
            <fullName evidence="14">FAD pyrophosphorylase</fullName>
        </alternativeName>
        <alternativeName>
            <fullName evidence="14">FAD synthase</fullName>
        </alternativeName>
    </domain>
</protein>
<dbReference type="GO" id="GO:0009231">
    <property type="term" value="P:riboflavin biosynthetic process"/>
    <property type="evidence" value="ECO:0007669"/>
    <property type="project" value="InterPro"/>
</dbReference>
<evidence type="ECO:0000259" key="15">
    <source>
        <dbReference type="SMART" id="SM00904"/>
    </source>
</evidence>
<dbReference type="Proteomes" id="UP000216411">
    <property type="component" value="Unassembled WGS sequence"/>
</dbReference>
<organism evidence="17 18">
    <name type="scientific">Lachnotalea glycerini</name>
    <dbReference type="NCBI Taxonomy" id="1763509"/>
    <lineage>
        <taxon>Bacteria</taxon>
        <taxon>Bacillati</taxon>
        <taxon>Bacillota</taxon>
        <taxon>Clostridia</taxon>
        <taxon>Lachnospirales</taxon>
        <taxon>Lachnospiraceae</taxon>
        <taxon>Lachnotalea</taxon>
    </lineage>
</organism>
<evidence type="ECO:0000313" key="17">
    <source>
        <dbReference type="EMBL" id="RDY32553.1"/>
    </source>
</evidence>
<comment type="catalytic activity">
    <reaction evidence="13 14">
        <text>FMN + ATP + H(+) = FAD + diphosphate</text>
        <dbReference type="Rhea" id="RHEA:17237"/>
        <dbReference type="ChEBI" id="CHEBI:15378"/>
        <dbReference type="ChEBI" id="CHEBI:30616"/>
        <dbReference type="ChEBI" id="CHEBI:33019"/>
        <dbReference type="ChEBI" id="CHEBI:57692"/>
        <dbReference type="ChEBI" id="CHEBI:58210"/>
        <dbReference type="EC" id="2.7.7.2"/>
    </reaction>
</comment>
<evidence type="ECO:0000313" key="18">
    <source>
        <dbReference type="Proteomes" id="UP000216411"/>
    </source>
</evidence>
<evidence type="ECO:0000256" key="10">
    <source>
        <dbReference type="ARBA" id="ARBA00022840"/>
    </source>
</evidence>
<comment type="pathway">
    <text evidence="2 14">Cofactor biosynthesis; FMN biosynthesis; FMN from riboflavin (ATP route): step 1/1.</text>
</comment>
<reference evidence="17" key="3">
    <citation type="submission" date="2018-07" db="EMBL/GenBank/DDBJ databases">
        <authorList>
            <person name="Quirk P.G."/>
            <person name="Krulwich T.A."/>
        </authorList>
    </citation>
    <scope>NUCLEOTIDE SEQUENCE</scope>
    <source>
        <strain evidence="17">CCRI-19302</strain>
    </source>
</reference>